<name>A0A7X0XK40_9LIST</name>
<feature type="transmembrane region" description="Helical" evidence="1">
    <location>
        <begin position="147"/>
        <end position="166"/>
    </location>
</feature>
<dbReference type="InterPro" id="IPR006976">
    <property type="entry name" value="VanZ-like"/>
</dbReference>
<reference evidence="3 4" key="1">
    <citation type="submission" date="2020-03" db="EMBL/GenBank/DDBJ databases">
        <title>Soil Listeria distribution.</title>
        <authorList>
            <person name="Liao J."/>
            <person name="Wiedmann M."/>
        </authorList>
    </citation>
    <scope>NUCLEOTIDE SEQUENCE [LARGE SCALE GENOMIC DNA]</scope>
    <source>
        <strain evidence="3 4">FSL L7-1387</strain>
    </source>
</reference>
<feature type="transmembrane region" description="Helical" evidence="1">
    <location>
        <begin position="12"/>
        <end position="30"/>
    </location>
</feature>
<sequence>MRKWRFLQRRLSWIFISIAVTIIVVLFVSSSQTYEQQSLVSNLDKILAGKPFEKQLSAISFYYAGSEISIAAKGYSSFVEFFIRKGAHFFSYAVLGFSLFVGLSAWLKRKWLTLALSAGIPLLYASFDEFHQMLTGGRTPLVQDVMLDFTGAVVGLLIGYFIMNSIRKRDVL</sequence>
<evidence type="ECO:0000259" key="2">
    <source>
        <dbReference type="Pfam" id="PF04892"/>
    </source>
</evidence>
<feature type="transmembrane region" description="Helical" evidence="1">
    <location>
        <begin position="111"/>
        <end position="127"/>
    </location>
</feature>
<accession>A0A7X0XK40</accession>
<proteinExistence type="predicted"/>
<keyword evidence="1" id="KW-0812">Transmembrane</keyword>
<dbReference type="EMBL" id="JAARRW010000003">
    <property type="protein sequence ID" value="MBC1562415.1"/>
    <property type="molecule type" value="Genomic_DNA"/>
</dbReference>
<keyword evidence="1" id="KW-1133">Transmembrane helix</keyword>
<gene>
    <name evidence="3" type="ORF">HB902_10055</name>
</gene>
<dbReference type="Proteomes" id="UP000541955">
    <property type="component" value="Unassembled WGS sequence"/>
</dbReference>
<organism evidence="3 4">
    <name type="scientific">Listeria booriae</name>
    <dbReference type="NCBI Taxonomy" id="1552123"/>
    <lineage>
        <taxon>Bacteria</taxon>
        <taxon>Bacillati</taxon>
        <taxon>Bacillota</taxon>
        <taxon>Bacilli</taxon>
        <taxon>Bacillales</taxon>
        <taxon>Listeriaceae</taxon>
        <taxon>Listeria</taxon>
    </lineage>
</organism>
<evidence type="ECO:0000313" key="4">
    <source>
        <dbReference type="Proteomes" id="UP000541955"/>
    </source>
</evidence>
<keyword evidence="1" id="KW-0472">Membrane</keyword>
<feature type="domain" description="VanZ-like" evidence="2">
    <location>
        <begin position="15"/>
        <end position="161"/>
    </location>
</feature>
<feature type="transmembrane region" description="Helical" evidence="1">
    <location>
        <begin position="89"/>
        <end position="106"/>
    </location>
</feature>
<dbReference type="Pfam" id="PF04892">
    <property type="entry name" value="VanZ"/>
    <property type="match status" value="1"/>
</dbReference>
<dbReference type="PIRSF" id="PIRSF019083">
    <property type="entry name" value="UCP019083_VanZ"/>
    <property type="match status" value="1"/>
</dbReference>
<comment type="caution">
    <text evidence="3">The sequence shown here is derived from an EMBL/GenBank/DDBJ whole genome shotgun (WGS) entry which is preliminary data.</text>
</comment>
<evidence type="ECO:0000313" key="3">
    <source>
        <dbReference type="EMBL" id="MBC1562415.1"/>
    </source>
</evidence>
<evidence type="ECO:0000256" key="1">
    <source>
        <dbReference type="SAM" id="Phobius"/>
    </source>
</evidence>
<protein>
    <submittedName>
        <fullName evidence="3">VanZ family protein</fullName>
    </submittedName>
</protein>
<dbReference type="InterPro" id="IPR016747">
    <property type="entry name" value="Phosphotransbutyrylase"/>
</dbReference>
<dbReference type="NCBIfam" id="NF037970">
    <property type="entry name" value="vanZ_1"/>
    <property type="match status" value="1"/>
</dbReference>
<dbReference type="AlphaFoldDB" id="A0A7X0XK40"/>